<proteinExistence type="inferred from homology"/>
<dbReference type="InterPro" id="IPR013785">
    <property type="entry name" value="Aldolase_TIM"/>
</dbReference>
<protein>
    <submittedName>
        <fullName evidence="4">FMN-binding glutamate synthase family protein</fullName>
    </submittedName>
</protein>
<comment type="similarity">
    <text evidence="1 2">Belongs to the glutamate synthase family.</text>
</comment>
<keyword evidence="5" id="KW-1185">Reference proteome</keyword>
<gene>
    <name evidence="4" type="ORF">EPV75_06720</name>
</gene>
<name>A0A410H382_9GAMM</name>
<dbReference type="PIRSF" id="PIRSF500060">
    <property type="entry name" value="UCP500060"/>
    <property type="match status" value="1"/>
</dbReference>
<feature type="domain" description="Glutamate synthase" evidence="3">
    <location>
        <begin position="141"/>
        <end position="471"/>
    </location>
</feature>
<dbReference type="RefSeq" id="WP_128384881.1">
    <property type="nucleotide sequence ID" value="NZ_CP035033.1"/>
</dbReference>
<dbReference type="EMBL" id="CP035033">
    <property type="protein sequence ID" value="QAB15374.1"/>
    <property type="molecule type" value="Genomic_DNA"/>
</dbReference>
<evidence type="ECO:0000256" key="1">
    <source>
        <dbReference type="ARBA" id="ARBA00009716"/>
    </source>
</evidence>
<evidence type="ECO:0000313" key="5">
    <source>
        <dbReference type="Proteomes" id="UP000285478"/>
    </source>
</evidence>
<dbReference type="CDD" id="cd02808">
    <property type="entry name" value="GltS_FMN"/>
    <property type="match status" value="1"/>
</dbReference>
<dbReference type="GO" id="GO:0015930">
    <property type="term" value="F:glutamate synthase activity"/>
    <property type="evidence" value="ECO:0007669"/>
    <property type="project" value="InterPro"/>
</dbReference>
<reference evidence="4 5" key="1">
    <citation type="journal article" date="2018" name="Environ. Microbiol.">
        <title>Genomes of ubiquitous marine and hypersaline Hydrogenovibrio, Thiomicrorhabdus and Thiomicrospira spp. encode a diversity of mechanisms to sustain chemolithoautotrophy in heterogeneous environments.</title>
        <authorList>
            <person name="Scott K.M."/>
            <person name="Williams J."/>
            <person name="Porter C.M.B."/>
            <person name="Russel S."/>
            <person name="Harmer T.L."/>
            <person name="Paul J.H."/>
            <person name="Antonen K.M."/>
            <person name="Bridges M.K."/>
            <person name="Camper G.J."/>
            <person name="Campla C.K."/>
            <person name="Casella L.G."/>
            <person name="Chase E."/>
            <person name="Conrad J.W."/>
            <person name="Cruz M.C."/>
            <person name="Dunlap D.S."/>
            <person name="Duran L."/>
            <person name="Fahsbender E.M."/>
            <person name="Goldsmith D.B."/>
            <person name="Keeley R.F."/>
            <person name="Kondoff M.R."/>
            <person name="Kussy B.I."/>
            <person name="Lane M.K."/>
            <person name="Lawler S."/>
            <person name="Leigh B.A."/>
            <person name="Lewis C."/>
            <person name="Lostal L.M."/>
            <person name="Marking D."/>
            <person name="Mancera P.A."/>
            <person name="McClenthan E.C."/>
            <person name="McIntyre E.A."/>
            <person name="Mine J.A."/>
            <person name="Modi S."/>
            <person name="Moore B.D."/>
            <person name="Morgan W.A."/>
            <person name="Nelson K.M."/>
            <person name="Nguyen K.N."/>
            <person name="Ogburn N."/>
            <person name="Parrino D.G."/>
            <person name="Pedapudi A.D."/>
            <person name="Pelham R.P."/>
            <person name="Preece A.M."/>
            <person name="Rampersad E.A."/>
            <person name="Richardson J.C."/>
            <person name="Rodgers C.M."/>
            <person name="Schaffer B.L."/>
            <person name="Sheridan N.E."/>
            <person name="Solone M.R."/>
            <person name="Staley Z.R."/>
            <person name="Tabuchi M."/>
            <person name="Waide R.J."/>
            <person name="Wanjugi P.W."/>
            <person name="Young S."/>
            <person name="Clum A."/>
            <person name="Daum C."/>
            <person name="Huntemann M."/>
            <person name="Ivanova N."/>
            <person name="Kyrpides N."/>
            <person name="Mikhailova N."/>
            <person name="Palaniappan K."/>
            <person name="Pillay M."/>
            <person name="Reddy T.B.K."/>
            <person name="Shapiro N."/>
            <person name="Stamatis D."/>
            <person name="Varghese N."/>
            <person name="Woyke T."/>
            <person name="Boden R."/>
            <person name="Freyermuth S.K."/>
            <person name="Kerfeld C.A."/>
        </authorList>
    </citation>
    <scope>NUCLEOTIDE SEQUENCE [LARGE SCALE GENOMIC DNA]</scope>
    <source>
        <strain evidence="4 5">JR-2</strain>
    </source>
</reference>
<dbReference type="Pfam" id="PF01645">
    <property type="entry name" value="Glu_synthase"/>
    <property type="match status" value="1"/>
</dbReference>
<dbReference type="PANTHER" id="PTHR43819:SF1">
    <property type="entry name" value="ARCHAEAL-TYPE GLUTAMATE SYNTHASE [NADPH]"/>
    <property type="match status" value="1"/>
</dbReference>
<dbReference type="PIRSF" id="PIRSF006429">
    <property type="entry name" value="GOGAT_lg_2"/>
    <property type="match status" value="1"/>
</dbReference>
<evidence type="ECO:0000259" key="3">
    <source>
        <dbReference type="Pfam" id="PF01645"/>
    </source>
</evidence>
<dbReference type="PANTHER" id="PTHR43819">
    <property type="entry name" value="ARCHAEAL-TYPE GLUTAMATE SYNTHASE [NADPH]"/>
    <property type="match status" value="1"/>
</dbReference>
<evidence type="ECO:0000256" key="2">
    <source>
        <dbReference type="PIRNR" id="PIRNR006429"/>
    </source>
</evidence>
<dbReference type="GO" id="GO:0006537">
    <property type="term" value="P:glutamate biosynthetic process"/>
    <property type="evidence" value="ECO:0007669"/>
    <property type="project" value="InterPro"/>
</dbReference>
<accession>A0A410H382</accession>
<dbReference type="InterPro" id="IPR027283">
    <property type="entry name" value="YerD"/>
</dbReference>
<evidence type="ECO:0000313" key="4">
    <source>
        <dbReference type="EMBL" id="QAB15374.1"/>
    </source>
</evidence>
<dbReference type="KEGG" id="htr:EPV75_06720"/>
<sequence>MRTTRNLFMGTSAVLAAGVIAATTVWPSAAYLWLLVGPFILLGVYDMSQKKHTLLRLYPILGHIRYIFESIRPEIQQYFVESDTNGKPVPREFRSLIYQRAKGVIDTRPFGTIFDTYRVGYEWIKHSLKPQSVPEEQKRELVGEKNCAKPYAASHLNISAMSFGALSKHAIIALNRAAKMGNFYHNTGEGGLTEYHQQEGGDLVWQIGTGYFSCRTPDGQFDRDIFAEKSKIDQVKMIEIKLSQGAKPAHGGVLPADKVTAEIAKIRIVEPGKDVISPPTHSAFTTPVGLLQFVTELRQLSGGKPVGFKLCIGEPCEFIAICKAMIETGLTPDFITVDGAEGGTGAAPIEFTNSVGTPLREALHFVNTTLVGFGLRDDIKIIASGKSFSAAHLLGLLALGADMVNSARGMMFSIGCVQSRSCHNNTCPTGVATQDPTRYKHLDIDDKSQRAARYHESVIHNLMHLSAAAGLKRPNDISPSQIMRRVSETQVKSYQEIFPPLEKGCLLSEDTVPANLLPEWQAANPHQW</sequence>
<dbReference type="InterPro" id="IPR024188">
    <property type="entry name" value="GltB"/>
</dbReference>
<dbReference type="AlphaFoldDB" id="A0A410H382"/>
<dbReference type="Proteomes" id="UP000285478">
    <property type="component" value="Chromosome"/>
</dbReference>
<dbReference type="Gene3D" id="3.20.20.70">
    <property type="entry name" value="Aldolase class I"/>
    <property type="match status" value="1"/>
</dbReference>
<organism evidence="4 5">
    <name type="scientific">Hydrogenovibrio thermophilus</name>
    <dbReference type="NCBI Taxonomy" id="265883"/>
    <lineage>
        <taxon>Bacteria</taxon>
        <taxon>Pseudomonadati</taxon>
        <taxon>Pseudomonadota</taxon>
        <taxon>Gammaproteobacteria</taxon>
        <taxon>Thiotrichales</taxon>
        <taxon>Piscirickettsiaceae</taxon>
        <taxon>Hydrogenovibrio</taxon>
    </lineage>
</organism>
<dbReference type="SUPFAM" id="SSF51395">
    <property type="entry name" value="FMN-linked oxidoreductases"/>
    <property type="match status" value="1"/>
</dbReference>
<dbReference type="InterPro" id="IPR002932">
    <property type="entry name" value="Glu_synthdom"/>
</dbReference>